<dbReference type="SUPFAM" id="SSF49265">
    <property type="entry name" value="Fibronectin type III"/>
    <property type="match status" value="1"/>
</dbReference>
<dbReference type="Pfam" id="PF14592">
    <property type="entry name" value="Chondroitinas_B"/>
    <property type="match status" value="1"/>
</dbReference>
<keyword evidence="2" id="KW-0964">Secreted</keyword>
<evidence type="ECO:0000313" key="7">
    <source>
        <dbReference type="Proteomes" id="UP001161691"/>
    </source>
</evidence>
<dbReference type="InterPro" id="IPR036116">
    <property type="entry name" value="FN3_sf"/>
</dbReference>
<evidence type="ECO:0000259" key="5">
    <source>
        <dbReference type="PROSITE" id="PS50853"/>
    </source>
</evidence>
<gene>
    <name evidence="6" type="ORF">KB449_28790</name>
</gene>
<evidence type="ECO:0000256" key="2">
    <source>
        <dbReference type="ARBA" id="ARBA00022525"/>
    </source>
</evidence>
<dbReference type="SMART" id="SM00060">
    <property type="entry name" value="FN3"/>
    <property type="match status" value="1"/>
</dbReference>
<protein>
    <submittedName>
        <fullName evidence="6">Chondroitinase-B domain-containing protein</fullName>
    </submittedName>
</protein>
<dbReference type="InterPro" id="IPR055372">
    <property type="entry name" value="CBM96"/>
</dbReference>
<comment type="subcellular location">
    <subcellularLocation>
        <location evidence="1">Secreted</location>
    </subcellularLocation>
</comment>
<reference evidence="6" key="1">
    <citation type="submission" date="2023-04" db="EMBL/GenBank/DDBJ databases">
        <title>Comparative genomic analysis of Cohnella hashimotonis sp. nov., isolated from the International Space Station.</title>
        <authorList>
            <person name="Venkateswaran K."/>
            <person name="Simpson A."/>
        </authorList>
    </citation>
    <scope>NUCLEOTIDE SEQUENCE</scope>
    <source>
        <strain evidence="6">F6_2S_P_1</strain>
    </source>
</reference>
<evidence type="ECO:0000256" key="4">
    <source>
        <dbReference type="SAM" id="SignalP"/>
    </source>
</evidence>
<dbReference type="PROSITE" id="PS50853">
    <property type="entry name" value="FN3"/>
    <property type="match status" value="1"/>
</dbReference>
<dbReference type="SMART" id="SM00710">
    <property type="entry name" value="PbH1"/>
    <property type="match status" value="5"/>
</dbReference>
<dbReference type="InterPro" id="IPR011050">
    <property type="entry name" value="Pectin_lyase_fold/virulence"/>
</dbReference>
<dbReference type="NCBIfam" id="NF033679">
    <property type="entry name" value="DNRLRE_dom"/>
    <property type="match status" value="1"/>
</dbReference>
<evidence type="ECO:0000256" key="1">
    <source>
        <dbReference type="ARBA" id="ARBA00004613"/>
    </source>
</evidence>
<keyword evidence="7" id="KW-1185">Reference proteome</keyword>
<accession>A0ABT6TSQ7</accession>
<evidence type="ECO:0000313" key="6">
    <source>
        <dbReference type="EMBL" id="MDI4648969.1"/>
    </source>
</evidence>
<dbReference type="EMBL" id="JAGRPV010000001">
    <property type="protein sequence ID" value="MDI4648969.1"/>
    <property type="molecule type" value="Genomic_DNA"/>
</dbReference>
<sequence>MMGWRRWRSGGTRVALALLLATGAAASAGPGGARAAGTQLESFESYGSAAGGYTSPVGGGTSAAQPWKNAVGSGAWTVGEQSASAHFLQQTDTGTSSVYVLTNPFWTAQEPGLADESATLSGKLKVTGANSTYAGLVARFATSGGVADYYQFTMKKNSSSYQFYLERVTANARAAVPQTAGTANASGVSVPNTTLSAHFDGNGYLKLRLEIAENPDGSLTLEGYYDDQLVLSGTDTAPIGAGDVGLLSRAGATAFDDIEASVDGGPVVPGTTVEVANATELGAALQAATPGTTVLLKDGNYAGLTITGVHGTAEAPITIRAKNKGLAVFNTSGLRFTDCSYVTLEDSTLSMASAGNWVRLTGSHHMRVTDNRFYSPSSVTPATSSVWVLLDGSGSHDNRIDHNLMENKRDTGKFIVFDGVASGTGPYEISQHDVVEYNIFRHTLSRQPNNSEGIRLGVSNLVALNAYATIQYNVFDQVDSDPEFVSVKSGANTIRYNYFIECLGSLTLRAGIGSSVYGNLFLGNGRTAPNPDPTGLPLGTGGVRVYGENHKIYNNYFEGLTGSVWDAAITVTTGDADDLLAHPEAPAQHYIAKNLTVVNNTLVNNVANIELGFERYGIAPENLTFANNLVVGSQGSLIKVMTPPVGLTWSGNQMYPQQGATLATGLSAPLTESQVKIAFPMMVGASVALSQSDYAWLWTSSEYASLRTIGYKKLAANSPAINAAIGDYGSAGAYAYAASDMEGQAKVGIRDVGADEYTAGTPADATPPSWSASSPLTLASVAPREARIQWPSAADDSGVAAYRIYRNGTQIDTVFADVGTYRDRGLQPGTSYAYQVRAVDQAGRTASTNTLTVATPALVSVQLSGIRDRIALGGATKQLTATARYADNSTEDVTASATFASGSPSKIVVSATGIAEAKALGAASLTATYGGLASSAVQTTVVASADTTQTASADTYVDNVTSTNAATNFSTATEMKIKTEGADRRAGYVKATASPPAGIVDTVRLRLYVASAQAGADLRLYGIEDDSWVPALITADNQPAAASTDTDLGAASPLTGGAYVTFDVTRFYERQTDGTLSFRIVTGVPAVSISLRTIEAGTAAQAPTLIYTVIDE</sequence>
<organism evidence="6 7">
    <name type="scientific">Cohnella hashimotonis</name>
    <dbReference type="NCBI Taxonomy" id="2826895"/>
    <lineage>
        <taxon>Bacteria</taxon>
        <taxon>Bacillati</taxon>
        <taxon>Bacillota</taxon>
        <taxon>Bacilli</taxon>
        <taxon>Bacillales</taxon>
        <taxon>Paenibacillaceae</taxon>
        <taxon>Cohnella</taxon>
    </lineage>
</organism>
<feature type="signal peptide" evidence="4">
    <location>
        <begin position="1"/>
        <end position="35"/>
    </location>
</feature>
<dbReference type="InterPro" id="IPR012334">
    <property type="entry name" value="Pectin_lyas_fold"/>
</dbReference>
<dbReference type="InterPro" id="IPR006626">
    <property type="entry name" value="PbH1"/>
</dbReference>
<dbReference type="InterPro" id="IPR039513">
    <property type="entry name" value="PL-6"/>
</dbReference>
<dbReference type="InterPro" id="IPR003343">
    <property type="entry name" value="Big_2"/>
</dbReference>
<comment type="caution">
    <text evidence="6">The sequence shown here is derived from an EMBL/GenBank/DDBJ whole genome shotgun (WGS) entry which is preliminary data.</text>
</comment>
<dbReference type="CDD" id="cd14251">
    <property type="entry name" value="PL-6"/>
    <property type="match status" value="1"/>
</dbReference>
<proteinExistence type="predicted"/>
<dbReference type="SMART" id="SM00635">
    <property type="entry name" value="BID_2"/>
    <property type="match status" value="1"/>
</dbReference>
<dbReference type="InterPro" id="IPR003961">
    <property type="entry name" value="FN3_dom"/>
</dbReference>
<feature type="chain" id="PRO_5046312628" evidence="4">
    <location>
        <begin position="36"/>
        <end position="1112"/>
    </location>
</feature>
<dbReference type="Gene3D" id="2.60.120.560">
    <property type="entry name" value="Exo-inulinase, domain 1"/>
    <property type="match status" value="1"/>
</dbReference>
<name>A0ABT6TSQ7_9BACL</name>
<feature type="domain" description="Fibronectin type-III" evidence="5">
    <location>
        <begin position="772"/>
        <end position="858"/>
    </location>
</feature>
<dbReference type="Gene3D" id="2.60.40.10">
    <property type="entry name" value="Immunoglobulins"/>
    <property type="match status" value="1"/>
</dbReference>
<dbReference type="Gene3D" id="2.160.20.10">
    <property type="entry name" value="Single-stranded right-handed beta-helix, Pectin lyase-like"/>
    <property type="match status" value="1"/>
</dbReference>
<keyword evidence="3 4" id="KW-0732">Signal</keyword>
<dbReference type="CDD" id="cd00063">
    <property type="entry name" value="FN3"/>
    <property type="match status" value="1"/>
</dbReference>
<dbReference type="Proteomes" id="UP001161691">
    <property type="component" value="Unassembled WGS sequence"/>
</dbReference>
<dbReference type="Pfam" id="PF24517">
    <property type="entry name" value="CBM96"/>
    <property type="match status" value="1"/>
</dbReference>
<dbReference type="RefSeq" id="WP_282911641.1">
    <property type="nucleotide sequence ID" value="NZ_JAGRPV010000001.1"/>
</dbReference>
<dbReference type="SUPFAM" id="SSF51126">
    <property type="entry name" value="Pectin lyase-like"/>
    <property type="match status" value="1"/>
</dbReference>
<dbReference type="Gene3D" id="2.60.40.1080">
    <property type="match status" value="1"/>
</dbReference>
<dbReference type="InterPro" id="IPR013783">
    <property type="entry name" value="Ig-like_fold"/>
</dbReference>
<evidence type="ECO:0000256" key="3">
    <source>
        <dbReference type="ARBA" id="ARBA00022729"/>
    </source>
</evidence>